<keyword evidence="2" id="KW-0808">Transferase</keyword>
<dbReference type="EMBL" id="JASSZA010000004">
    <property type="protein sequence ID" value="KAK2113150.1"/>
    <property type="molecule type" value="Genomic_DNA"/>
</dbReference>
<sequence>TRPRDDILSRRERSKDASPINRWSPTRRRSRSPIRRRSRSPLRRSRSPRRRSRSPRR</sequence>
<evidence type="ECO:0000256" key="1">
    <source>
        <dbReference type="SAM" id="MobiDB-lite"/>
    </source>
</evidence>
<comment type="caution">
    <text evidence="2">The sequence shown here is derived from an EMBL/GenBank/DDBJ whole genome shotgun (WGS) entry which is preliminary data.</text>
</comment>
<evidence type="ECO:0000313" key="2">
    <source>
        <dbReference type="EMBL" id="KAK2113150.1"/>
    </source>
</evidence>
<feature type="compositionally biased region" description="Basic residues" evidence="1">
    <location>
        <begin position="25"/>
        <end position="57"/>
    </location>
</feature>
<accession>A0ABQ9VUV9</accession>
<reference evidence="2 3" key="1">
    <citation type="submission" date="2023-05" db="EMBL/GenBank/DDBJ databases">
        <title>B98-5 Cell Line De Novo Hybrid Assembly: An Optical Mapping Approach.</title>
        <authorList>
            <person name="Kananen K."/>
            <person name="Auerbach J.A."/>
            <person name="Kautto E."/>
            <person name="Blachly J.S."/>
        </authorList>
    </citation>
    <scope>NUCLEOTIDE SEQUENCE [LARGE SCALE GENOMIC DNA]</scope>
    <source>
        <strain evidence="2">B95-8</strain>
        <tissue evidence="2">Cell line</tissue>
    </source>
</reference>
<feature type="non-terminal residue" evidence="2">
    <location>
        <position position="1"/>
    </location>
</feature>
<dbReference type="GO" id="GO:0016301">
    <property type="term" value="F:kinase activity"/>
    <property type="evidence" value="ECO:0007669"/>
    <property type="project" value="UniProtKB-KW"/>
</dbReference>
<organism evidence="2 3">
    <name type="scientific">Saguinus oedipus</name>
    <name type="common">Cotton-top tamarin</name>
    <name type="synonym">Oedipomidas oedipus</name>
    <dbReference type="NCBI Taxonomy" id="9490"/>
    <lineage>
        <taxon>Eukaryota</taxon>
        <taxon>Metazoa</taxon>
        <taxon>Chordata</taxon>
        <taxon>Craniata</taxon>
        <taxon>Vertebrata</taxon>
        <taxon>Euteleostomi</taxon>
        <taxon>Mammalia</taxon>
        <taxon>Eutheria</taxon>
        <taxon>Euarchontoglires</taxon>
        <taxon>Primates</taxon>
        <taxon>Haplorrhini</taxon>
        <taxon>Platyrrhini</taxon>
        <taxon>Cebidae</taxon>
        <taxon>Callitrichinae</taxon>
        <taxon>Saguinus</taxon>
    </lineage>
</organism>
<protein>
    <submittedName>
        <fullName evidence="2">Serine/threonine-protein kinase PRP4</fullName>
    </submittedName>
</protein>
<keyword evidence="3" id="KW-1185">Reference proteome</keyword>
<proteinExistence type="predicted"/>
<feature type="compositionally biased region" description="Basic and acidic residues" evidence="1">
    <location>
        <begin position="1"/>
        <end position="16"/>
    </location>
</feature>
<evidence type="ECO:0000313" key="3">
    <source>
        <dbReference type="Proteomes" id="UP001266305"/>
    </source>
</evidence>
<name>A0ABQ9VUV9_SAGOE</name>
<feature type="region of interest" description="Disordered" evidence="1">
    <location>
        <begin position="1"/>
        <end position="57"/>
    </location>
</feature>
<gene>
    <name evidence="2" type="primary">PRPF4B_3</name>
    <name evidence="2" type="ORF">P7K49_007416</name>
</gene>
<keyword evidence="2" id="KW-0418">Kinase</keyword>
<feature type="non-terminal residue" evidence="2">
    <location>
        <position position="57"/>
    </location>
</feature>
<dbReference type="Proteomes" id="UP001266305">
    <property type="component" value="Unassembled WGS sequence"/>
</dbReference>